<organism evidence="1 3">
    <name type="scientific">Sphingobacterium multivorum</name>
    <dbReference type="NCBI Taxonomy" id="28454"/>
    <lineage>
        <taxon>Bacteria</taxon>
        <taxon>Pseudomonadati</taxon>
        <taxon>Bacteroidota</taxon>
        <taxon>Sphingobacteriia</taxon>
        <taxon>Sphingobacteriales</taxon>
        <taxon>Sphingobacteriaceae</taxon>
        <taxon>Sphingobacterium</taxon>
    </lineage>
</organism>
<dbReference type="GeneID" id="97182203"/>
<evidence type="ECO:0000313" key="4">
    <source>
        <dbReference type="Proteomes" id="UP000432350"/>
    </source>
</evidence>
<accession>A0A653Z0J7</accession>
<gene>
    <name evidence="1" type="ORF">NCTC11343_04028</name>
    <name evidence="2" type="ORF">SPHINGO8BC_130023</name>
</gene>
<dbReference type="AlphaFoldDB" id="A0A2X2LF25"/>
<dbReference type="Proteomes" id="UP000251241">
    <property type="component" value="Unassembled WGS sequence"/>
</dbReference>
<reference evidence="1 3" key="1">
    <citation type="submission" date="2018-06" db="EMBL/GenBank/DDBJ databases">
        <authorList>
            <consortium name="Pathogen Informatics"/>
            <person name="Doyle S."/>
        </authorList>
    </citation>
    <scope>NUCLEOTIDE SEQUENCE [LARGE SCALE GENOMIC DNA]</scope>
    <source>
        <strain evidence="1 3">NCTC11343</strain>
    </source>
</reference>
<dbReference type="EMBL" id="UAUU01000011">
    <property type="protein sequence ID" value="SPZ91979.1"/>
    <property type="molecule type" value="Genomic_DNA"/>
</dbReference>
<dbReference type="Proteomes" id="UP000432350">
    <property type="component" value="Unassembled WGS sequence"/>
</dbReference>
<name>A0A2X2LF25_SPHMU</name>
<evidence type="ECO:0000313" key="2">
    <source>
        <dbReference type="EMBL" id="VXC48365.1"/>
    </source>
</evidence>
<dbReference type="RefSeq" id="WP_070566052.1">
    <property type="nucleotide sequence ID" value="NZ_CP068086.1"/>
</dbReference>
<reference evidence="2 4" key="2">
    <citation type="submission" date="2019-10" db="EMBL/GenBank/DDBJ databases">
        <authorList>
            <person name="Karimi E."/>
        </authorList>
    </citation>
    <scope>NUCLEOTIDE SEQUENCE [LARGE SCALE GENOMIC DNA]</scope>
    <source>
        <strain evidence="2">Sphingobacterium sp. 8BC</strain>
    </source>
</reference>
<protein>
    <submittedName>
        <fullName evidence="1">WbqC-like protein family</fullName>
    </submittedName>
</protein>
<proteinExistence type="predicted"/>
<evidence type="ECO:0000313" key="3">
    <source>
        <dbReference type="Proteomes" id="UP000251241"/>
    </source>
</evidence>
<dbReference type="EMBL" id="CABWMV010000005">
    <property type="protein sequence ID" value="VXC48365.1"/>
    <property type="molecule type" value="Genomic_DNA"/>
</dbReference>
<evidence type="ECO:0000313" key="1">
    <source>
        <dbReference type="EMBL" id="SPZ91979.1"/>
    </source>
</evidence>
<dbReference type="InterPro" id="IPR014985">
    <property type="entry name" value="WbqC"/>
</dbReference>
<dbReference type="Pfam" id="PF08889">
    <property type="entry name" value="WbqC"/>
    <property type="match status" value="1"/>
</dbReference>
<sequence>MESQLLLPACYLPPISYFHTIQEHNLPLFIEKYEHFQKQSYRTRARIASANGVQDLIVPIQHGNKERVPMKDIRISYEFNWQRLHWLSIQTAYRSSAYFEYYEDDFIRFYEGKYDYLVDFNVAQLELILKSIKLKRTIGFTEAYVAEPLEAIDFRNLIHPKKESIWPDPKEYYQVFSDKNGFYPDLSIIDLLFNQGPQSKSYL</sequence>
<accession>A0A2X2LF25</accession>